<name>A0ABT3GL93_9BACT</name>
<dbReference type="Proteomes" id="UP001320876">
    <property type="component" value="Unassembled WGS sequence"/>
</dbReference>
<accession>A0ABT3GL93</accession>
<comment type="caution">
    <text evidence="1">The sequence shown here is derived from an EMBL/GenBank/DDBJ whole genome shotgun (WGS) entry which is preliminary data.</text>
</comment>
<evidence type="ECO:0008006" key="3">
    <source>
        <dbReference type="Google" id="ProtNLM"/>
    </source>
</evidence>
<dbReference type="RefSeq" id="WP_264488403.1">
    <property type="nucleotide sequence ID" value="NZ_JAPDDT010000007.1"/>
</dbReference>
<sequence>MILITVLATSLLGLASIELRKSTAGEARAAARANARLGLVLALGQLQKDLGDDRRVTADASILQGTQNPCAVGVWNGWSPDLVTKTTSSSTPRVDYATPKQQTGFRSWLVSQAEPDKTRDIQWHATEPSGDVAELFTTESSGFELSGEKVPVSNGSIPGTLAWAVTQENTRAKINLGTDDDKRKDLAEQLQTPARPNLAVSSMLKHPDGAWDRRPATIVDFLQASLDPAYGVDRDNLGKARAHYTGEAFSLLTNAVKGGLKADMSTGFEMQDGDFAKATWQDGDVTATNPFRGGGATDYKGQKPLFTPVVNNAQVQVTMDFDPATVNHKYQVNGVPTFDMLRTHYRTYRHLYEGGGNDLTAFERPYSHVATPEQITGRPFGKQTQGSIQPVLDRVNFFFSVYAKADGTLGILITPLVTIWNPYNVNVETEGLVVYPWIDMAIFWKWSVSKKTPVSGTPNPETWDSSLSRLVGEGYQNSSGEAHGRSSRPYFYLHLTETGSPVSSGTSTINQKIRMAPGEVKVFCLADTARRDLEILQGPAARTWRMKPVTNATDITQALKGGVVLNMTKSIGGTANFNYKLQNGDTVNANTVSFDRDEYPYIVNMADAYQIKNPTKELMVEARPARGTLPALPAEKNLHFYSQIQSTKNYGVGDNSMSYPSFKFETIKESPQLIGSLLTYHRVAQSSTLPLADLMFTTNPRQAYVNHYLSATRMQSGPHYETLLQGGTSLAQLAMQTTSNGAQAFYGPSHSAQTGYSHLSFFEIPRSPTLSLGAFQHCDLSATAFGNPSQVGNSWASPYLPAASVARRVTTSTGVQPVQIRPSGLGVYDMSYLANEALFDNFFFSGATPAEGQRNGGGTVTPNIWDQDQLGNRETLEDVLGAFFEDPASRPLRNPRMIPHYAGKTAEDLKKRLSDPAGCTRIAGNLMVDGGFNINSTSEEAWASVLASLRGADPADKEETPQSRFRHILDSGPAKMAANDPWSGFRTLTDEEIKTLATNIVAEVRLRGPFLSLGEFVNRRISSERTMNLAGAIQSAIDKTTLNKKFSYPKFDVSVYPNRENIPNPNTGTNTPGWLSQADVLNALAPFMTPRSDTFVIRSQGEARDEKGNVIARVSLEAVVQRIPDWIDPTEDVTTPIANLTMEANKTFGRRFEIVSVRELARVKPPTGDPYLN</sequence>
<reference evidence="1 2" key="1">
    <citation type="submission" date="2022-10" db="EMBL/GenBank/DDBJ databases">
        <title>Luteolibacter arcticus strain CCTCC AB 2014275, whole genome shotgun sequencing project.</title>
        <authorList>
            <person name="Zhao G."/>
            <person name="Shen L."/>
        </authorList>
    </citation>
    <scope>NUCLEOTIDE SEQUENCE [LARGE SCALE GENOMIC DNA]</scope>
    <source>
        <strain evidence="1 2">CCTCC AB 2014275</strain>
    </source>
</reference>
<protein>
    <recommendedName>
        <fullName evidence="3">Verru_Chthon cassette protein A</fullName>
    </recommendedName>
</protein>
<dbReference type="EMBL" id="JAPDDT010000007">
    <property type="protein sequence ID" value="MCW1924294.1"/>
    <property type="molecule type" value="Genomic_DNA"/>
</dbReference>
<keyword evidence="2" id="KW-1185">Reference proteome</keyword>
<evidence type="ECO:0000313" key="1">
    <source>
        <dbReference type="EMBL" id="MCW1924294.1"/>
    </source>
</evidence>
<gene>
    <name evidence="1" type="ORF">OKA05_17140</name>
</gene>
<organism evidence="1 2">
    <name type="scientific">Luteolibacter arcticus</name>
    <dbReference type="NCBI Taxonomy" id="1581411"/>
    <lineage>
        <taxon>Bacteria</taxon>
        <taxon>Pseudomonadati</taxon>
        <taxon>Verrucomicrobiota</taxon>
        <taxon>Verrucomicrobiia</taxon>
        <taxon>Verrucomicrobiales</taxon>
        <taxon>Verrucomicrobiaceae</taxon>
        <taxon>Luteolibacter</taxon>
    </lineage>
</organism>
<proteinExistence type="predicted"/>
<evidence type="ECO:0000313" key="2">
    <source>
        <dbReference type="Proteomes" id="UP001320876"/>
    </source>
</evidence>